<dbReference type="STRING" id="443152.MDG893_15195"/>
<dbReference type="InterPro" id="IPR003593">
    <property type="entry name" value="AAA+_ATPase"/>
</dbReference>
<dbReference type="Proteomes" id="UP000005856">
    <property type="component" value="Unassembled WGS sequence"/>
</dbReference>
<dbReference type="GO" id="GO:0043190">
    <property type="term" value="C:ATP-binding cassette (ABC) transporter complex"/>
    <property type="evidence" value="ECO:0007669"/>
    <property type="project" value="TreeGrafter"/>
</dbReference>
<dbReference type="RefSeq" id="WP_007153630.1">
    <property type="nucleotide sequence ID" value="NZ_ABCP01000011.1"/>
</dbReference>
<dbReference type="AlphaFoldDB" id="A6F034"/>
<comment type="caution">
    <text evidence="7">The sequence shown here is derived from an EMBL/GenBank/DDBJ whole genome shotgun (WGS) entry which is preliminary data.</text>
</comment>
<keyword evidence="8" id="KW-1185">Reference proteome</keyword>
<evidence type="ECO:0000256" key="5">
    <source>
        <dbReference type="SAM" id="MobiDB-lite"/>
    </source>
</evidence>
<dbReference type="Gene3D" id="3.40.50.300">
    <property type="entry name" value="P-loop containing nucleotide triphosphate hydrolases"/>
    <property type="match status" value="1"/>
</dbReference>
<evidence type="ECO:0000256" key="3">
    <source>
        <dbReference type="ARBA" id="ARBA00022741"/>
    </source>
</evidence>
<dbReference type="GO" id="GO:0042626">
    <property type="term" value="F:ATPase-coupled transmembrane transporter activity"/>
    <property type="evidence" value="ECO:0007669"/>
    <property type="project" value="TreeGrafter"/>
</dbReference>
<dbReference type="CDD" id="cd03225">
    <property type="entry name" value="ABC_cobalt_CbiO_domain1"/>
    <property type="match status" value="1"/>
</dbReference>
<dbReference type="PROSITE" id="PS50893">
    <property type="entry name" value="ABC_TRANSPORTER_2"/>
    <property type="match status" value="1"/>
</dbReference>
<dbReference type="InterPro" id="IPR017871">
    <property type="entry name" value="ABC_transporter-like_CS"/>
</dbReference>
<keyword evidence="2" id="KW-0813">Transport</keyword>
<dbReference type="InterPro" id="IPR050095">
    <property type="entry name" value="ECF_ABC_transporter_ATP-bd"/>
</dbReference>
<dbReference type="PANTHER" id="PTHR43553">
    <property type="entry name" value="HEAVY METAL TRANSPORTER"/>
    <property type="match status" value="1"/>
</dbReference>
<dbReference type="SMART" id="SM00382">
    <property type="entry name" value="AAA"/>
    <property type="match status" value="1"/>
</dbReference>
<protein>
    <submittedName>
        <fullName evidence="7">ABC-type cobalt transport system, ATPase component</fullName>
    </submittedName>
</protein>
<organism evidence="7 8">
    <name type="scientific">Marinobacter algicola DG893</name>
    <dbReference type="NCBI Taxonomy" id="443152"/>
    <lineage>
        <taxon>Bacteria</taxon>
        <taxon>Pseudomonadati</taxon>
        <taxon>Pseudomonadota</taxon>
        <taxon>Gammaproteobacteria</taxon>
        <taxon>Pseudomonadales</taxon>
        <taxon>Marinobacteraceae</taxon>
        <taxon>Marinobacter</taxon>
    </lineage>
</organism>
<dbReference type="PROSITE" id="PS00211">
    <property type="entry name" value="ABC_TRANSPORTER_1"/>
    <property type="match status" value="1"/>
</dbReference>
<evidence type="ECO:0000256" key="2">
    <source>
        <dbReference type="ARBA" id="ARBA00022448"/>
    </source>
</evidence>
<dbReference type="GO" id="GO:0016887">
    <property type="term" value="F:ATP hydrolysis activity"/>
    <property type="evidence" value="ECO:0007669"/>
    <property type="project" value="InterPro"/>
</dbReference>
<evidence type="ECO:0000259" key="6">
    <source>
        <dbReference type="PROSITE" id="PS50893"/>
    </source>
</evidence>
<accession>A6F034</accession>
<dbReference type="OrthoDB" id="9780942at2"/>
<dbReference type="InterPro" id="IPR027417">
    <property type="entry name" value="P-loop_NTPase"/>
</dbReference>
<dbReference type="InterPro" id="IPR003439">
    <property type="entry name" value="ABC_transporter-like_ATP-bd"/>
</dbReference>
<dbReference type="InterPro" id="IPR015856">
    <property type="entry name" value="ABC_transpr_CbiO/EcfA_su"/>
</dbReference>
<dbReference type="PANTHER" id="PTHR43553:SF24">
    <property type="entry name" value="ENERGY-COUPLING FACTOR TRANSPORTER ATP-BINDING PROTEIN ECFA1"/>
    <property type="match status" value="1"/>
</dbReference>
<dbReference type="GO" id="GO:0005524">
    <property type="term" value="F:ATP binding"/>
    <property type="evidence" value="ECO:0007669"/>
    <property type="project" value="UniProtKB-KW"/>
</dbReference>
<dbReference type="EMBL" id="ABCP01000011">
    <property type="protein sequence ID" value="EDM47947.1"/>
    <property type="molecule type" value="Genomic_DNA"/>
</dbReference>
<evidence type="ECO:0000313" key="8">
    <source>
        <dbReference type="Proteomes" id="UP000005856"/>
    </source>
</evidence>
<comment type="similarity">
    <text evidence="1">Belongs to the ABC transporter superfamily.</text>
</comment>
<feature type="compositionally biased region" description="Basic and acidic residues" evidence="5">
    <location>
        <begin position="235"/>
        <end position="255"/>
    </location>
</feature>
<gene>
    <name evidence="7" type="ORF">MDG893_15195</name>
</gene>
<dbReference type="eggNOG" id="COG1122">
    <property type="taxonomic scope" value="Bacteria"/>
</dbReference>
<keyword evidence="4" id="KW-0067">ATP-binding</keyword>
<name>A6F034_9GAMM</name>
<evidence type="ECO:0000256" key="4">
    <source>
        <dbReference type="ARBA" id="ARBA00022840"/>
    </source>
</evidence>
<reference evidence="7 8" key="1">
    <citation type="submission" date="2007-06" db="EMBL/GenBank/DDBJ databases">
        <authorList>
            <person name="Green D."/>
            <person name="Ferriera S."/>
            <person name="Johnson J."/>
            <person name="Kravitz S."/>
            <person name="Beeson K."/>
            <person name="Sutton G."/>
            <person name="Rogers Y.-H."/>
            <person name="Friedman R."/>
            <person name="Frazier M."/>
            <person name="Venter J.C."/>
        </authorList>
    </citation>
    <scope>NUCLEOTIDE SEQUENCE [LARGE SCALE GENOMIC DNA]</scope>
    <source>
        <strain evidence="7 8">DG893</strain>
    </source>
</reference>
<sequence length="283" mass="31049">MIQPLLSLDHLCFKVGNRTLLSDVEFELHPGERVAILGANGAGKTTLLEMMVGLNLPSSGRVVAFGKPRRSEADFREVRARAGLLFQDSDNQLFCPTVLEDVAFGPLNLGRSGPEALAIARRTLDELGIGSFSDRITHKLSGGEKRLVALATVLAMEPDVLLLDEPTTGLDEATQELLTEHLLRLRLPLAMVFISHDAAFVERLANRAVILKNGTLIKSVLHRHPHVHAHSHIHVHPEGEEPRHPHPDDLAEASHDASPMLKEQSEPSVTFKQAGILVEDHDQ</sequence>
<proteinExistence type="inferred from homology"/>
<evidence type="ECO:0000256" key="1">
    <source>
        <dbReference type="ARBA" id="ARBA00005417"/>
    </source>
</evidence>
<dbReference type="Pfam" id="PF00005">
    <property type="entry name" value="ABC_tran"/>
    <property type="match status" value="1"/>
</dbReference>
<feature type="domain" description="ABC transporter" evidence="6">
    <location>
        <begin position="6"/>
        <end position="238"/>
    </location>
</feature>
<evidence type="ECO:0000313" key="7">
    <source>
        <dbReference type="EMBL" id="EDM47947.1"/>
    </source>
</evidence>
<keyword evidence="3" id="KW-0547">Nucleotide-binding</keyword>
<feature type="region of interest" description="Disordered" evidence="5">
    <location>
        <begin position="228"/>
        <end position="283"/>
    </location>
</feature>
<dbReference type="SUPFAM" id="SSF52540">
    <property type="entry name" value="P-loop containing nucleoside triphosphate hydrolases"/>
    <property type="match status" value="1"/>
</dbReference>